<keyword evidence="2" id="KW-1185">Reference proteome</keyword>
<proteinExistence type="predicted"/>
<feature type="compositionally biased region" description="Pro residues" evidence="1">
    <location>
        <begin position="134"/>
        <end position="160"/>
    </location>
</feature>
<feature type="compositionally biased region" description="Low complexity" evidence="1">
    <location>
        <begin position="161"/>
        <end position="170"/>
    </location>
</feature>
<evidence type="ECO:0000313" key="3">
    <source>
        <dbReference type="WBParaSite" id="EEL_0000611001-mRNA-1"/>
    </source>
</evidence>
<sequence>MYVDIRLLPSEIHEYKVSVMALCAGRLPFPKLTIRSSIFDSAALDEITSLSIPNAIFILVTSSKDVKCDNGDNGSLALLLVSPDSTIINGATSKVRNKQQRSKSSINQFPAITGFPATRKLLFNYEHNYVPKDATPPPAPPPASPVSPPPPPPPSPPVSASPPSALSLSSTNHLHI</sequence>
<accession>A0A0R3RVH4</accession>
<dbReference type="AlphaFoldDB" id="A0A0R3RVH4"/>
<dbReference type="Proteomes" id="UP000050640">
    <property type="component" value="Unplaced"/>
</dbReference>
<evidence type="ECO:0000256" key="1">
    <source>
        <dbReference type="SAM" id="MobiDB-lite"/>
    </source>
</evidence>
<name>A0A0R3RVH4_9BILA</name>
<reference evidence="3" key="1">
    <citation type="submission" date="2017-02" db="UniProtKB">
        <authorList>
            <consortium name="WormBaseParasite"/>
        </authorList>
    </citation>
    <scope>IDENTIFICATION</scope>
</reference>
<protein>
    <submittedName>
        <fullName evidence="3">UBX domain-containing protein</fullName>
    </submittedName>
</protein>
<evidence type="ECO:0000313" key="2">
    <source>
        <dbReference type="Proteomes" id="UP000050640"/>
    </source>
</evidence>
<organism evidence="2 3">
    <name type="scientific">Elaeophora elaphi</name>
    <dbReference type="NCBI Taxonomy" id="1147741"/>
    <lineage>
        <taxon>Eukaryota</taxon>
        <taxon>Metazoa</taxon>
        <taxon>Ecdysozoa</taxon>
        <taxon>Nematoda</taxon>
        <taxon>Chromadorea</taxon>
        <taxon>Rhabditida</taxon>
        <taxon>Spirurina</taxon>
        <taxon>Spiruromorpha</taxon>
        <taxon>Filarioidea</taxon>
        <taxon>Onchocercidae</taxon>
        <taxon>Elaeophora</taxon>
    </lineage>
</organism>
<feature type="region of interest" description="Disordered" evidence="1">
    <location>
        <begin position="129"/>
        <end position="176"/>
    </location>
</feature>
<dbReference type="WBParaSite" id="EEL_0000611001-mRNA-1">
    <property type="protein sequence ID" value="EEL_0000611001-mRNA-1"/>
    <property type="gene ID" value="EEL_0000611001"/>
</dbReference>